<dbReference type="Proteomes" id="UP001283341">
    <property type="component" value="Unassembled WGS sequence"/>
</dbReference>
<keyword evidence="2 3" id="KW-0040">ANK repeat</keyword>
<dbReference type="PROSITE" id="PS50297">
    <property type="entry name" value="ANK_REP_REGION"/>
    <property type="match status" value="1"/>
</dbReference>
<protein>
    <submittedName>
        <fullName evidence="4">Ankyrin repeat-containing domain protein</fullName>
    </submittedName>
</protein>
<feature type="repeat" description="ANK" evidence="3">
    <location>
        <begin position="435"/>
        <end position="467"/>
    </location>
</feature>
<dbReference type="InterPro" id="IPR051165">
    <property type="entry name" value="Multifunctional_ANK_Repeat"/>
</dbReference>
<dbReference type="PANTHER" id="PTHR24123">
    <property type="entry name" value="ANKYRIN REPEAT-CONTAINING"/>
    <property type="match status" value="1"/>
</dbReference>
<gene>
    <name evidence="4" type="ORF">B0H66DRAFT_603973</name>
</gene>
<reference evidence="4" key="1">
    <citation type="journal article" date="2023" name="Mol. Phylogenet. Evol.">
        <title>Genome-scale phylogeny and comparative genomics of the fungal order Sordariales.</title>
        <authorList>
            <person name="Hensen N."/>
            <person name="Bonometti L."/>
            <person name="Westerberg I."/>
            <person name="Brannstrom I.O."/>
            <person name="Guillou S."/>
            <person name="Cros-Aarteil S."/>
            <person name="Calhoun S."/>
            <person name="Haridas S."/>
            <person name="Kuo A."/>
            <person name="Mondo S."/>
            <person name="Pangilinan J."/>
            <person name="Riley R."/>
            <person name="LaButti K."/>
            <person name="Andreopoulos B."/>
            <person name="Lipzen A."/>
            <person name="Chen C."/>
            <person name="Yan M."/>
            <person name="Daum C."/>
            <person name="Ng V."/>
            <person name="Clum A."/>
            <person name="Steindorff A."/>
            <person name="Ohm R.A."/>
            <person name="Martin F."/>
            <person name="Silar P."/>
            <person name="Natvig D.O."/>
            <person name="Lalanne C."/>
            <person name="Gautier V."/>
            <person name="Ament-Velasquez S.L."/>
            <person name="Kruys A."/>
            <person name="Hutchinson M.I."/>
            <person name="Powell A.J."/>
            <person name="Barry K."/>
            <person name="Miller A.N."/>
            <person name="Grigoriev I.V."/>
            <person name="Debuchy R."/>
            <person name="Gladieux P."/>
            <person name="Hiltunen Thoren M."/>
            <person name="Johannesson H."/>
        </authorList>
    </citation>
    <scope>NUCLEOTIDE SEQUENCE</scope>
    <source>
        <strain evidence="4">CBS 118394</strain>
    </source>
</reference>
<comment type="caution">
    <text evidence="4">The sequence shown here is derived from an EMBL/GenBank/DDBJ whole genome shotgun (WGS) entry which is preliminary data.</text>
</comment>
<keyword evidence="1" id="KW-0677">Repeat</keyword>
<dbReference type="Pfam" id="PF12796">
    <property type="entry name" value="Ank_2"/>
    <property type="match status" value="1"/>
</dbReference>
<dbReference type="AlphaFoldDB" id="A0AAE0M5H3"/>
<name>A0AAE0M5H3_9PEZI</name>
<evidence type="ECO:0000256" key="1">
    <source>
        <dbReference type="ARBA" id="ARBA00022737"/>
    </source>
</evidence>
<dbReference type="EMBL" id="JAUEDM010000004">
    <property type="protein sequence ID" value="KAK3319428.1"/>
    <property type="molecule type" value="Genomic_DNA"/>
</dbReference>
<dbReference type="PANTHER" id="PTHR24123:SF33">
    <property type="entry name" value="PROTEIN HOS4"/>
    <property type="match status" value="1"/>
</dbReference>
<reference evidence="4" key="2">
    <citation type="submission" date="2023-06" db="EMBL/GenBank/DDBJ databases">
        <authorList>
            <consortium name="Lawrence Berkeley National Laboratory"/>
            <person name="Haridas S."/>
            <person name="Hensen N."/>
            <person name="Bonometti L."/>
            <person name="Westerberg I."/>
            <person name="Brannstrom I.O."/>
            <person name="Guillou S."/>
            <person name="Cros-Aarteil S."/>
            <person name="Calhoun S."/>
            <person name="Kuo A."/>
            <person name="Mondo S."/>
            <person name="Pangilinan J."/>
            <person name="Riley R."/>
            <person name="Labutti K."/>
            <person name="Andreopoulos B."/>
            <person name="Lipzen A."/>
            <person name="Chen C."/>
            <person name="Yanf M."/>
            <person name="Daum C."/>
            <person name="Ng V."/>
            <person name="Clum A."/>
            <person name="Steindorff A."/>
            <person name="Ohm R."/>
            <person name="Martin F."/>
            <person name="Silar P."/>
            <person name="Natvig D."/>
            <person name="Lalanne C."/>
            <person name="Gautier V."/>
            <person name="Ament-Velasquez S.L."/>
            <person name="Kruys A."/>
            <person name="Hutchinson M.I."/>
            <person name="Powell A.J."/>
            <person name="Barry K."/>
            <person name="Miller A.N."/>
            <person name="Grigoriev I.V."/>
            <person name="Debuchy R."/>
            <person name="Gladieux P."/>
            <person name="Thoren M.H."/>
            <person name="Johannesson H."/>
        </authorList>
    </citation>
    <scope>NUCLEOTIDE SEQUENCE</scope>
    <source>
        <strain evidence="4">CBS 118394</strain>
    </source>
</reference>
<keyword evidence="5" id="KW-1185">Reference proteome</keyword>
<accession>A0AAE0M5H3</accession>
<dbReference type="InterPro" id="IPR002110">
    <property type="entry name" value="Ankyrin_rpt"/>
</dbReference>
<organism evidence="4 5">
    <name type="scientific">Apodospora peruviana</name>
    <dbReference type="NCBI Taxonomy" id="516989"/>
    <lineage>
        <taxon>Eukaryota</taxon>
        <taxon>Fungi</taxon>
        <taxon>Dikarya</taxon>
        <taxon>Ascomycota</taxon>
        <taxon>Pezizomycotina</taxon>
        <taxon>Sordariomycetes</taxon>
        <taxon>Sordariomycetidae</taxon>
        <taxon>Sordariales</taxon>
        <taxon>Lasiosphaeriaceae</taxon>
        <taxon>Apodospora</taxon>
    </lineage>
</organism>
<proteinExistence type="predicted"/>
<dbReference type="Gene3D" id="1.25.40.20">
    <property type="entry name" value="Ankyrin repeat-containing domain"/>
    <property type="match status" value="2"/>
</dbReference>
<dbReference type="PROSITE" id="PS50088">
    <property type="entry name" value="ANK_REPEAT"/>
    <property type="match status" value="2"/>
</dbReference>
<feature type="repeat" description="ANK" evidence="3">
    <location>
        <begin position="402"/>
        <end position="435"/>
    </location>
</feature>
<dbReference type="SUPFAM" id="SSF48403">
    <property type="entry name" value="Ankyrin repeat"/>
    <property type="match status" value="1"/>
</dbReference>
<evidence type="ECO:0000313" key="4">
    <source>
        <dbReference type="EMBL" id="KAK3319428.1"/>
    </source>
</evidence>
<sequence length="661" mass="73024">MTPLLLNLPLELLDMIIHHAVISRGLSRALRLKLVCKTFAYSVDRTLFHTKLLDSIEPLRRWEFHRHHCAADKLWHDYLVFRCRDKRDESAACYVGIRETADALVRHIHARQDDCDDSVHVPASWDQVLDKLCWLAMGRDYQSGNCMLYYHSGMPSAWWGEQREWWGCRGWRQRQYYGPDPRGSSSSTESIDTGLMMLSAATYLGYTALVRELLNQGHDPAKCEDDFFPKPMYIAAWTGRADILPLLQEHHPPDLEDCQHLDDWRSNVGPGSLHGAAAGRGDLDMVLLCLYPPSLRTVGEDAEETDKLILGQYKPGSIPQNSKLGTYIERAMQRTRSPKVYDYLLSLLDKGADNPNPAATDNSHIIDLITRHLAVMSGAGDITMVHHILRLGADPSTNKDSSSLKPLVQAISSARNHAIINLLLSRGADPNGREKFSTPLLAAVKTGSLKMVRRILDAGARVQFLDDEERALRYAVQMEHMAMVELLLDERGVVSTDIVKACCLWRAERMGLESMAELLRSKGARLTPWGVGVTGGVGVAIQAPPQGVPGGGHIVVGVQVLPLEHGPLFPTVQIVETCGGGVGVAMHCPPQGMLGVETMTAKSFDGKNKYNIDVCSSALKIQGGKEVVACTKAAQVKENVGRGGECEFTLIWIVMINGQFG</sequence>
<dbReference type="InterPro" id="IPR036770">
    <property type="entry name" value="Ankyrin_rpt-contain_sf"/>
</dbReference>
<evidence type="ECO:0000256" key="3">
    <source>
        <dbReference type="PROSITE-ProRule" id="PRU00023"/>
    </source>
</evidence>
<dbReference type="SMART" id="SM00248">
    <property type="entry name" value="ANK"/>
    <property type="match status" value="6"/>
</dbReference>
<evidence type="ECO:0000313" key="5">
    <source>
        <dbReference type="Proteomes" id="UP001283341"/>
    </source>
</evidence>
<evidence type="ECO:0000256" key="2">
    <source>
        <dbReference type="ARBA" id="ARBA00023043"/>
    </source>
</evidence>